<evidence type="ECO:0000313" key="2">
    <source>
        <dbReference type="EMBL" id="TWT64670.1"/>
    </source>
</evidence>
<gene>
    <name evidence="2" type="ORF">CA85_38030</name>
</gene>
<feature type="signal peptide" evidence="1">
    <location>
        <begin position="1"/>
        <end position="29"/>
    </location>
</feature>
<organism evidence="2 3">
    <name type="scientific">Allorhodopirellula solitaria</name>
    <dbReference type="NCBI Taxonomy" id="2527987"/>
    <lineage>
        <taxon>Bacteria</taxon>
        <taxon>Pseudomonadati</taxon>
        <taxon>Planctomycetota</taxon>
        <taxon>Planctomycetia</taxon>
        <taxon>Pirellulales</taxon>
        <taxon>Pirellulaceae</taxon>
        <taxon>Allorhodopirellula</taxon>
    </lineage>
</organism>
<accession>A0A5C5XP25</accession>
<keyword evidence="1" id="KW-0732">Signal</keyword>
<evidence type="ECO:0000313" key="3">
    <source>
        <dbReference type="Proteomes" id="UP000318053"/>
    </source>
</evidence>
<protein>
    <recommendedName>
        <fullName evidence="4">SLA1 homology domain-containing protein</fullName>
    </recommendedName>
</protein>
<sequence precursor="true">MSPKSMKAIPFHCGMATLTLLLSTTTVAAADLEMVDGYGNIAGVIDASRKGLMVTENSGNRFFYRRARRYDLPDGRYLGFYNETLNRIIRFPRSGRGPVERADLDSIYPQFVPASVRVRPIGSGPGFAPYLPTWLETSYQFTAPGYRFYSGTISGGPGYGGFRYGGPGYGSWPALGGYYRSGVSFSVASPLAVPAAPMMPTLAPAQPQSTLIESRVVDNGTLDPVEVEFVNSQNETLLVVLTDARTPGKKAQYQIQPGGSQRVKLPRSAGQTRIDRYQSWDIAGDPVEREVRVAMEPEARYQVAVDRTRIQSIAIDRTGKSPNVIEDINMQSVPVGVFTLPPGDQLVSGKIDLFDAATR</sequence>
<dbReference type="RefSeq" id="WP_246112926.1">
    <property type="nucleotide sequence ID" value="NZ_SJPK01000010.1"/>
</dbReference>
<keyword evidence="3" id="KW-1185">Reference proteome</keyword>
<dbReference type="AlphaFoldDB" id="A0A5C5XP25"/>
<proteinExistence type="predicted"/>
<reference evidence="2 3" key="1">
    <citation type="submission" date="2019-02" db="EMBL/GenBank/DDBJ databases">
        <title>Deep-cultivation of Planctomycetes and their phenomic and genomic characterization uncovers novel biology.</title>
        <authorList>
            <person name="Wiegand S."/>
            <person name="Jogler M."/>
            <person name="Boedeker C."/>
            <person name="Pinto D."/>
            <person name="Vollmers J."/>
            <person name="Rivas-Marin E."/>
            <person name="Kohn T."/>
            <person name="Peeters S.H."/>
            <person name="Heuer A."/>
            <person name="Rast P."/>
            <person name="Oberbeckmann S."/>
            <person name="Bunk B."/>
            <person name="Jeske O."/>
            <person name="Meyerdierks A."/>
            <person name="Storesund J.E."/>
            <person name="Kallscheuer N."/>
            <person name="Luecker S."/>
            <person name="Lage O.M."/>
            <person name="Pohl T."/>
            <person name="Merkel B.J."/>
            <person name="Hornburger P."/>
            <person name="Mueller R.-W."/>
            <person name="Bruemmer F."/>
            <person name="Labrenz M."/>
            <person name="Spormann A.M."/>
            <person name="Op Den Camp H."/>
            <person name="Overmann J."/>
            <person name="Amann R."/>
            <person name="Jetten M.S.M."/>
            <person name="Mascher T."/>
            <person name="Medema M.H."/>
            <person name="Devos D.P."/>
            <person name="Kaster A.-K."/>
            <person name="Ovreas L."/>
            <person name="Rohde M."/>
            <person name="Galperin M.Y."/>
            <person name="Jogler C."/>
        </authorList>
    </citation>
    <scope>NUCLEOTIDE SEQUENCE [LARGE SCALE GENOMIC DNA]</scope>
    <source>
        <strain evidence="2 3">CA85</strain>
    </source>
</reference>
<name>A0A5C5XP25_9BACT</name>
<dbReference type="Proteomes" id="UP000318053">
    <property type="component" value="Unassembled WGS sequence"/>
</dbReference>
<comment type="caution">
    <text evidence="2">The sequence shown here is derived from an EMBL/GenBank/DDBJ whole genome shotgun (WGS) entry which is preliminary data.</text>
</comment>
<feature type="chain" id="PRO_5022682147" description="SLA1 homology domain-containing protein" evidence="1">
    <location>
        <begin position="30"/>
        <end position="359"/>
    </location>
</feature>
<evidence type="ECO:0000256" key="1">
    <source>
        <dbReference type="SAM" id="SignalP"/>
    </source>
</evidence>
<dbReference type="EMBL" id="SJPK01000010">
    <property type="protein sequence ID" value="TWT64670.1"/>
    <property type="molecule type" value="Genomic_DNA"/>
</dbReference>
<evidence type="ECO:0008006" key="4">
    <source>
        <dbReference type="Google" id="ProtNLM"/>
    </source>
</evidence>